<dbReference type="EMBL" id="AVPL01000001">
    <property type="protein sequence ID" value="KGN43141.1"/>
    <property type="molecule type" value="Genomic_DNA"/>
</dbReference>
<protein>
    <submittedName>
        <fullName evidence="2">Uncharacterized protein</fullName>
    </submittedName>
</protein>
<name>A0A0A0K5N0_9MICO</name>
<evidence type="ECO:0000256" key="1">
    <source>
        <dbReference type="SAM" id="Phobius"/>
    </source>
</evidence>
<keyword evidence="1" id="KW-0472">Membrane</keyword>
<sequence>MRVGRFAGILAAMLLAALVLGWVFVSLAALAYALSQDDGRAATTYALFAGVGIAVGGLAAWAVRRVAGARRERD</sequence>
<dbReference type="STRING" id="1385519.N801_05805"/>
<dbReference type="Proteomes" id="UP000030013">
    <property type="component" value="Unassembled WGS sequence"/>
</dbReference>
<evidence type="ECO:0000313" key="2">
    <source>
        <dbReference type="EMBL" id="KGN43141.1"/>
    </source>
</evidence>
<keyword evidence="3" id="KW-1185">Reference proteome</keyword>
<dbReference type="RefSeq" id="WP_035931865.1">
    <property type="nucleotide sequence ID" value="NZ_AVPL01000001.1"/>
</dbReference>
<comment type="caution">
    <text evidence="2">The sequence shown here is derived from an EMBL/GenBank/DDBJ whole genome shotgun (WGS) entry which is preliminary data.</text>
</comment>
<organism evidence="2 3">
    <name type="scientific">Knoellia aerolata DSM 18566</name>
    <dbReference type="NCBI Taxonomy" id="1385519"/>
    <lineage>
        <taxon>Bacteria</taxon>
        <taxon>Bacillati</taxon>
        <taxon>Actinomycetota</taxon>
        <taxon>Actinomycetes</taxon>
        <taxon>Micrococcales</taxon>
        <taxon>Intrasporangiaceae</taxon>
        <taxon>Knoellia</taxon>
    </lineage>
</organism>
<proteinExistence type="predicted"/>
<keyword evidence="1" id="KW-0812">Transmembrane</keyword>
<accession>A0A0A0K5N0</accession>
<dbReference type="AlphaFoldDB" id="A0A0A0K5N0"/>
<keyword evidence="1" id="KW-1133">Transmembrane helix</keyword>
<reference evidence="2 3" key="1">
    <citation type="submission" date="2013-08" db="EMBL/GenBank/DDBJ databases">
        <title>The genome sequence of Knoellia aerolata.</title>
        <authorList>
            <person name="Zhu W."/>
            <person name="Wang G."/>
        </authorList>
    </citation>
    <scope>NUCLEOTIDE SEQUENCE [LARGE SCALE GENOMIC DNA]</scope>
    <source>
        <strain evidence="2 3">DSM 18566</strain>
    </source>
</reference>
<gene>
    <name evidence="2" type="ORF">N801_05805</name>
</gene>
<evidence type="ECO:0000313" key="3">
    <source>
        <dbReference type="Proteomes" id="UP000030013"/>
    </source>
</evidence>
<feature type="transmembrane region" description="Helical" evidence="1">
    <location>
        <begin position="43"/>
        <end position="63"/>
    </location>
</feature>